<keyword evidence="3 5" id="KW-0328">Glycosyltransferase</keyword>
<evidence type="ECO:0000256" key="1">
    <source>
        <dbReference type="ARBA" id="ARBA00005058"/>
    </source>
</evidence>
<comment type="function">
    <text evidence="5">The purine nucleoside phosphorylases catalyze the phosphorolytic breakdown of the N-glycosidic bond in the beta-(deoxy)ribonucleoside molecules, with the formation of the corresponding free purine bases and pentose-1-phosphate.</text>
</comment>
<dbReference type="GO" id="GO:0005737">
    <property type="term" value="C:cytoplasm"/>
    <property type="evidence" value="ECO:0007669"/>
    <property type="project" value="TreeGrafter"/>
</dbReference>
<dbReference type="AlphaFoldDB" id="A0A179D3L6"/>
<sequence length="274" mass="30133">MAKDYFERVETARSFLEERLPFIPEILLILGTGLSGVGEKVVPEVVIPYREIPHFPVSTVESHAGELVVGHLAGKSVAAFRGRFHYYEGYSTKEITLPLRVMSLLGVKILIVSNAAGGLNLAFRPGDLMLIRDHINLIPDNPLRGPNRDEWGPRFPDLSEAYSSRLRELFKACAQDLGEEIREGIYVAVPGPSLETPAETRFLRMIGADAVGMSTVPEVIVAVHAGIEVLGLSVIANVNDPDNFQPILLEEVIAQAKAAEARLTRLVEKFVEKL</sequence>
<dbReference type="NCBIfam" id="NF006054">
    <property type="entry name" value="PRK08202.1"/>
    <property type="match status" value="1"/>
</dbReference>
<keyword evidence="8" id="KW-1185">Reference proteome</keyword>
<dbReference type="PANTHER" id="PTHR11904:SF9">
    <property type="entry name" value="PURINE NUCLEOSIDE PHOSPHORYLASE-RELATED"/>
    <property type="match status" value="1"/>
</dbReference>
<dbReference type="NCBIfam" id="TIGR01700">
    <property type="entry name" value="PNPH"/>
    <property type="match status" value="1"/>
</dbReference>
<proteinExistence type="inferred from homology"/>
<comment type="similarity">
    <text evidence="2 5">Belongs to the PNP/MTAP phosphorylase family.</text>
</comment>
<dbReference type="STRING" id="999894.TDIS_1289"/>
<reference evidence="7 8" key="1">
    <citation type="submission" date="2016-04" db="EMBL/GenBank/DDBJ databases">
        <title>Genome analysis of Thermosulfurimonas dismutans, the first thermophilic sulfur-disproportionating bacterium of the phylum Thermodesulfobacteria.</title>
        <authorList>
            <person name="Mardanov A.V."/>
            <person name="Beletsky A.V."/>
            <person name="Kadnikov V.V."/>
            <person name="Slobodkin A.I."/>
            <person name="Ravin N.V."/>
        </authorList>
    </citation>
    <scope>NUCLEOTIDE SEQUENCE [LARGE SCALE GENOMIC DNA]</scope>
    <source>
        <strain evidence="7 8">S95</strain>
    </source>
</reference>
<dbReference type="PIRSF" id="PIRSF000477">
    <property type="entry name" value="PurNPase"/>
    <property type="match status" value="1"/>
</dbReference>
<evidence type="ECO:0000259" key="6">
    <source>
        <dbReference type="Pfam" id="PF01048"/>
    </source>
</evidence>
<accession>A0A179D3L6</accession>
<keyword evidence="4 5" id="KW-0808">Transferase</keyword>
<dbReference type="OrthoDB" id="1523230at2"/>
<comment type="pathway">
    <text evidence="1 5">Purine metabolism; purine nucleoside salvage.</text>
</comment>
<dbReference type="PANTHER" id="PTHR11904">
    <property type="entry name" value="METHYLTHIOADENOSINE/PURINE NUCLEOSIDE PHOSPHORYLASE"/>
    <property type="match status" value="1"/>
</dbReference>
<evidence type="ECO:0000256" key="2">
    <source>
        <dbReference type="ARBA" id="ARBA00006751"/>
    </source>
</evidence>
<dbReference type="EMBL" id="LWLG01000008">
    <property type="protein sequence ID" value="OAQ20674.1"/>
    <property type="molecule type" value="Genomic_DNA"/>
</dbReference>
<dbReference type="InterPro" id="IPR035994">
    <property type="entry name" value="Nucleoside_phosphorylase_sf"/>
</dbReference>
<dbReference type="InterPro" id="IPR011268">
    <property type="entry name" value="Purine_phosphorylase"/>
</dbReference>
<protein>
    <recommendedName>
        <fullName evidence="5">Purine nucleoside phosphorylase</fullName>
        <ecNumber evidence="5">2.4.2.1</ecNumber>
    </recommendedName>
    <alternativeName>
        <fullName evidence="5">Inosine-guanosine phosphorylase</fullName>
    </alternativeName>
</protein>
<dbReference type="SUPFAM" id="SSF53167">
    <property type="entry name" value="Purine and uridine phosphorylases"/>
    <property type="match status" value="1"/>
</dbReference>
<dbReference type="Proteomes" id="UP000078390">
    <property type="component" value="Unassembled WGS sequence"/>
</dbReference>
<evidence type="ECO:0000256" key="4">
    <source>
        <dbReference type="ARBA" id="ARBA00022679"/>
    </source>
</evidence>
<dbReference type="UniPathway" id="UPA00606"/>
<evidence type="ECO:0000313" key="8">
    <source>
        <dbReference type="Proteomes" id="UP000078390"/>
    </source>
</evidence>
<evidence type="ECO:0000256" key="5">
    <source>
        <dbReference type="PIRNR" id="PIRNR000477"/>
    </source>
</evidence>
<dbReference type="RefSeq" id="WP_068670490.1">
    <property type="nucleotide sequence ID" value="NZ_LWLG01000008.1"/>
</dbReference>
<dbReference type="PATRIC" id="fig|999894.6.peg.1285"/>
<evidence type="ECO:0000256" key="3">
    <source>
        <dbReference type="ARBA" id="ARBA00022676"/>
    </source>
</evidence>
<dbReference type="Pfam" id="PF01048">
    <property type="entry name" value="PNP_UDP_1"/>
    <property type="match status" value="1"/>
</dbReference>
<dbReference type="InterPro" id="IPR011270">
    <property type="entry name" value="Pur_Nuc_Pase_Ino/Guo-sp"/>
</dbReference>
<name>A0A179D3L6_9BACT</name>
<dbReference type="GO" id="GO:0004731">
    <property type="term" value="F:purine-nucleoside phosphorylase activity"/>
    <property type="evidence" value="ECO:0007669"/>
    <property type="project" value="UniProtKB-EC"/>
</dbReference>
<gene>
    <name evidence="7" type="ORF">TDIS_1289</name>
</gene>
<dbReference type="EC" id="2.4.2.1" evidence="5"/>
<dbReference type="Gene3D" id="3.40.50.1580">
    <property type="entry name" value="Nucleoside phosphorylase domain"/>
    <property type="match status" value="1"/>
</dbReference>
<comment type="caution">
    <text evidence="7">The sequence shown here is derived from an EMBL/GenBank/DDBJ whole genome shotgun (WGS) entry which is preliminary data.</text>
</comment>
<evidence type="ECO:0000313" key="7">
    <source>
        <dbReference type="EMBL" id="OAQ20674.1"/>
    </source>
</evidence>
<organism evidence="7 8">
    <name type="scientific">Thermosulfurimonas dismutans</name>
    <dbReference type="NCBI Taxonomy" id="999894"/>
    <lineage>
        <taxon>Bacteria</taxon>
        <taxon>Pseudomonadati</taxon>
        <taxon>Thermodesulfobacteriota</taxon>
        <taxon>Thermodesulfobacteria</taxon>
        <taxon>Thermodesulfobacteriales</taxon>
        <taxon>Thermodesulfobacteriaceae</taxon>
        <taxon>Thermosulfurimonas</taxon>
    </lineage>
</organism>
<dbReference type="InterPro" id="IPR000845">
    <property type="entry name" value="Nucleoside_phosphorylase_d"/>
</dbReference>
<feature type="domain" description="Nucleoside phosphorylase" evidence="6">
    <location>
        <begin position="26"/>
        <end position="272"/>
    </location>
</feature>
<dbReference type="CDD" id="cd09009">
    <property type="entry name" value="PNP-EcPNPII_like"/>
    <property type="match status" value="1"/>
</dbReference>
<dbReference type="NCBIfam" id="TIGR01697">
    <property type="entry name" value="PNPH-PUNA-XAPA"/>
    <property type="match status" value="1"/>
</dbReference>
<dbReference type="GO" id="GO:0009116">
    <property type="term" value="P:nucleoside metabolic process"/>
    <property type="evidence" value="ECO:0007669"/>
    <property type="project" value="InterPro"/>
</dbReference>